<keyword evidence="3" id="KW-1185">Reference proteome</keyword>
<keyword evidence="1" id="KW-0472">Membrane</keyword>
<dbReference type="AlphaFoldDB" id="A0A318USW3"/>
<name>A0A318USW3_9SPHI</name>
<keyword evidence="1" id="KW-1133">Transmembrane helix</keyword>
<dbReference type="Gene3D" id="1.10.357.10">
    <property type="entry name" value="Tetracycline Repressor, domain 2"/>
    <property type="match status" value="1"/>
</dbReference>
<proteinExistence type="predicted"/>
<organism evidence="2 3">
    <name type="scientific">Pedobacter nutrimenti</name>
    <dbReference type="NCBI Taxonomy" id="1241337"/>
    <lineage>
        <taxon>Bacteria</taxon>
        <taxon>Pseudomonadati</taxon>
        <taxon>Bacteroidota</taxon>
        <taxon>Sphingobacteriia</taxon>
        <taxon>Sphingobacteriales</taxon>
        <taxon>Sphingobacteriaceae</taxon>
        <taxon>Pedobacter</taxon>
    </lineage>
</organism>
<accession>A0A318USW3</accession>
<dbReference type="SUPFAM" id="SSF46689">
    <property type="entry name" value="Homeodomain-like"/>
    <property type="match status" value="1"/>
</dbReference>
<comment type="caution">
    <text evidence="2">The sequence shown here is derived from an EMBL/GenBank/DDBJ whole genome shotgun (WGS) entry which is preliminary data.</text>
</comment>
<dbReference type="Proteomes" id="UP000248198">
    <property type="component" value="Unassembled WGS sequence"/>
</dbReference>
<evidence type="ECO:0000256" key="1">
    <source>
        <dbReference type="SAM" id="Phobius"/>
    </source>
</evidence>
<dbReference type="InterPro" id="IPR009057">
    <property type="entry name" value="Homeodomain-like_sf"/>
</dbReference>
<dbReference type="EMBL" id="QKLU01000001">
    <property type="protein sequence ID" value="PYF77185.1"/>
    <property type="molecule type" value="Genomic_DNA"/>
</dbReference>
<sequence length="209" mass="24483">MPRLKKKIRVRDSEATKRLLLDAVGSILRKKGFSSLRTNEIARWVGKDKKLIRYHFNGLLDLQKAYIKEKDYWTSFFERFHLDEQAKPELVQQMFTEMMQENLMLLKQDQEVQKIILWQISEDSALMRGVTEQREVEGEKLLKLTDPSFKDRSVNFRAVMALLLGGTYYLALHAGVNKSTVCNLDINTQKDCDEVLRTIDQIIGWAWNK</sequence>
<keyword evidence="1" id="KW-0812">Transmembrane</keyword>
<feature type="transmembrane region" description="Helical" evidence="1">
    <location>
        <begin position="154"/>
        <end position="172"/>
    </location>
</feature>
<evidence type="ECO:0000313" key="2">
    <source>
        <dbReference type="EMBL" id="PYF77185.1"/>
    </source>
</evidence>
<evidence type="ECO:0000313" key="3">
    <source>
        <dbReference type="Proteomes" id="UP000248198"/>
    </source>
</evidence>
<dbReference type="OrthoDB" id="836882at2"/>
<reference evidence="2 3" key="1">
    <citation type="submission" date="2018-06" db="EMBL/GenBank/DDBJ databases">
        <title>Genomic Encyclopedia of Archaeal and Bacterial Type Strains, Phase II (KMG-II): from individual species to whole genera.</title>
        <authorList>
            <person name="Goeker M."/>
        </authorList>
    </citation>
    <scope>NUCLEOTIDE SEQUENCE [LARGE SCALE GENOMIC DNA]</scope>
    <source>
        <strain evidence="2 3">DSM 27372</strain>
    </source>
</reference>
<gene>
    <name evidence="2" type="ORF">B0O44_101665</name>
</gene>
<dbReference type="RefSeq" id="WP_110827253.1">
    <property type="nucleotide sequence ID" value="NZ_QKLU01000001.1"/>
</dbReference>
<protein>
    <submittedName>
        <fullName evidence="2">TetR family transcriptional regulator</fullName>
    </submittedName>
</protein>